<name>A0A8H4AEK7_GIGMA</name>
<reference evidence="1 2" key="1">
    <citation type="journal article" date="2019" name="Environ. Microbiol.">
        <title>At the nexus of three kingdoms: the genome of the mycorrhizal fungus Gigaspora margarita provides insights into plant, endobacterial and fungal interactions.</title>
        <authorList>
            <person name="Venice F."/>
            <person name="Ghignone S."/>
            <person name="Salvioli di Fossalunga A."/>
            <person name="Amselem J."/>
            <person name="Novero M."/>
            <person name="Xianan X."/>
            <person name="Sedzielewska Toro K."/>
            <person name="Morin E."/>
            <person name="Lipzen A."/>
            <person name="Grigoriev I.V."/>
            <person name="Henrissat B."/>
            <person name="Martin F.M."/>
            <person name="Bonfante P."/>
        </authorList>
    </citation>
    <scope>NUCLEOTIDE SEQUENCE [LARGE SCALE GENOMIC DNA]</scope>
    <source>
        <strain evidence="1 2">BEG34</strain>
    </source>
</reference>
<dbReference type="EMBL" id="WTPW01000715">
    <property type="protein sequence ID" value="KAF0485892.1"/>
    <property type="molecule type" value="Genomic_DNA"/>
</dbReference>
<dbReference type="Proteomes" id="UP000439903">
    <property type="component" value="Unassembled WGS sequence"/>
</dbReference>
<gene>
    <name evidence="1" type="ORF">F8M41_022725</name>
</gene>
<sequence length="143" mass="16571">MSGKEFFDTTAAADILSIYIPVIGAMKLLVGEIYHIYENADCNKELYLIMVDQIKEYTKSVSKLKGYKRFPHAIDVKNAFEQLRNDFDRCIDDSNAIDRKEEFQRVDKSLKEVKEGFNDKLVMTFSDKVDAGKRDLKKHDCFV</sequence>
<dbReference type="GO" id="GO:0007166">
    <property type="term" value="P:cell surface receptor signaling pathway"/>
    <property type="evidence" value="ECO:0007669"/>
    <property type="project" value="InterPro"/>
</dbReference>
<dbReference type="AlphaFoldDB" id="A0A8H4AEK7"/>
<keyword evidence="2" id="KW-1185">Reference proteome</keyword>
<dbReference type="Gene3D" id="1.20.930.20">
    <property type="entry name" value="Adaptor protein Cbl, N-terminal domain"/>
    <property type="match status" value="1"/>
</dbReference>
<accession>A0A8H4AEK7</accession>
<organism evidence="1 2">
    <name type="scientific">Gigaspora margarita</name>
    <dbReference type="NCBI Taxonomy" id="4874"/>
    <lineage>
        <taxon>Eukaryota</taxon>
        <taxon>Fungi</taxon>
        <taxon>Fungi incertae sedis</taxon>
        <taxon>Mucoromycota</taxon>
        <taxon>Glomeromycotina</taxon>
        <taxon>Glomeromycetes</taxon>
        <taxon>Diversisporales</taxon>
        <taxon>Gigasporaceae</taxon>
        <taxon>Gigaspora</taxon>
    </lineage>
</organism>
<proteinExistence type="predicted"/>
<comment type="caution">
    <text evidence="1">The sequence shown here is derived from an EMBL/GenBank/DDBJ whole genome shotgun (WGS) entry which is preliminary data.</text>
</comment>
<dbReference type="OrthoDB" id="2314769at2759"/>
<dbReference type="InterPro" id="IPR036537">
    <property type="entry name" value="Adaptor_Cbl_N_dom_sf"/>
</dbReference>
<evidence type="ECO:0000313" key="2">
    <source>
        <dbReference type="Proteomes" id="UP000439903"/>
    </source>
</evidence>
<protein>
    <submittedName>
        <fullName evidence="1">Uncharacterized protein</fullName>
    </submittedName>
</protein>
<evidence type="ECO:0000313" key="1">
    <source>
        <dbReference type="EMBL" id="KAF0485892.1"/>
    </source>
</evidence>